<keyword evidence="5" id="KW-0067">ATP-binding</keyword>
<dbReference type="GO" id="GO:0016887">
    <property type="term" value="F:ATP hydrolysis activity"/>
    <property type="evidence" value="ECO:0007669"/>
    <property type="project" value="InterPro"/>
</dbReference>
<evidence type="ECO:0000256" key="5">
    <source>
        <dbReference type="ARBA" id="ARBA00022840"/>
    </source>
</evidence>
<dbReference type="AlphaFoldDB" id="C6WTY5"/>
<dbReference type="PANTHER" id="PTHR24221:SF647">
    <property type="entry name" value="BLL6336 PROTEIN"/>
    <property type="match status" value="1"/>
</dbReference>
<evidence type="ECO:0000256" key="6">
    <source>
        <dbReference type="ARBA" id="ARBA00022989"/>
    </source>
</evidence>
<dbReference type="eggNOG" id="COG2274">
    <property type="taxonomic scope" value="Bacteria"/>
</dbReference>
<evidence type="ECO:0000313" key="13">
    <source>
        <dbReference type="Proteomes" id="UP000002742"/>
    </source>
</evidence>
<evidence type="ECO:0000256" key="3">
    <source>
        <dbReference type="ARBA" id="ARBA00022692"/>
    </source>
</evidence>
<reference evidence="12 13" key="2">
    <citation type="journal article" date="2011" name="J. Bacteriol.">
        <title>Genomes of three methylotrophs from a single niche uncover genetic and metabolic divergence of Methylophilaceae.</title>
        <authorList>
            <person name="Lapidus A."/>
            <person name="Clum A."/>
            <person name="Labutti K."/>
            <person name="Kaluzhnaya M.G."/>
            <person name="Lim S."/>
            <person name="Beck D.A."/>
            <person name="Glavina Del Rio T."/>
            <person name="Nolan M."/>
            <person name="Mavromatis K."/>
            <person name="Huntemann M."/>
            <person name="Lucas S."/>
            <person name="Lidstrom M.E."/>
            <person name="Ivanova N."/>
            <person name="Chistoserdova L."/>
        </authorList>
    </citation>
    <scope>NUCLEOTIDE SEQUENCE [LARGE SCALE GENOMIC DNA]</scope>
    <source>
        <strain evidence="13">JLW8 / ATCC BAA-1282 / DSM 17540</strain>
    </source>
</reference>
<feature type="compositionally biased region" description="Low complexity" evidence="8">
    <location>
        <begin position="80"/>
        <end position="97"/>
    </location>
</feature>
<evidence type="ECO:0000313" key="12">
    <source>
        <dbReference type="EMBL" id="ACT47384.1"/>
    </source>
</evidence>
<gene>
    <name evidence="12" type="ordered locus">Mmol_0474</name>
</gene>
<comment type="subcellular location">
    <subcellularLocation>
        <location evidence="1">Cell membrane</location>
        <topology evidence="1">Multi-pass membrane protein</topology>
    </subcellularLocation>
</comment>
<keyword evidence="3 9" id="KW-0812">Transmembrane</keyword>
<feature type="compositionally biased region" description="Polar residues" evidence="8">
    <location>
        <begin position="178"/>
        <end position="197"/>
    </location>
</feature>
<dbReference type="InterPro" id="IPR036640">
    <property type="entry name" value="ABC1_TM_sf"/>
</dbReference>
<evidence type="ECO:0000256" key="9">
    <source>
        <dbReference type="SAM" id="Phobius"/>
    </source>
</evidence>
<dbReference type="GO" id="GO:0034040">
    <property type="term" value="F:ATPase-coupled lipid transmembrane transporter activity"/>
    <property type="evidence" value="ECO:0007669"/>
    <property type="project" value="TreeGrafter"/>
</dbReference>
<reference evidence="13" key="1">
    <citation type="submission" date="2009-07" db="EMBL/GenBank/DDBJ databases">
        <title>Complete sequence of Methylotenera mobilis JLW8.</title>
        <authorList>
            <consortium name="US DOE Joint Genome Institute"/>
            <person name="Lucas S."/>
            <person name="Copeland A."/>
            <person name="Lapidus A."/>
            <person name="Glavina del Rio T."/>
            <person name="Tice H."/>
            <person name="Bruce D."/>
            <person name="Goodwin L."/>
            <person name="Pitluck S."/>
            <person name="LaButti K.M."/>
            <person name="Clum A."/>
            <person name="Larimer F."/>
            <person name="Land M."/>
            <person name="Hauser L."/>
            <person name="Kyrpides N."/>
            <person name="Mikhailova N."/>
            <person name="Kayluzhnaya M."/>
            <person name="Chistoserdova L."/>
        </authorList>
    </citation>
    <scope>NUCLEOTIDE SEQUENCE [LARGE SCALE GENOMIC DNA]</scope>
    <source>
        <strain evidence="13">JLW8 / ATCC BAA-1282 / DSM 17540</strain>
    </source>
</reference>
<keyword evidence="13" id="KW-1185">Reference proteome</keyword>
<evidence type="ECO:0000256" key="1">
    <source>
        <dbReference type="ARBA" id="ARBA00004651"/>
    </source>
</evidence>
<feature type="transmembrane region" description="Helical" evidence="9">
    <location>
        <begin position="255"/>
        <end position="275"/>
    </location>
</feature>
<dbReference type="InterPro" id="IPR003593">
    <property type="entry name" value="AAA+_ATPase"/>
</dbReference>
<dbReference type="Proteomes" id="UP000002742">
    <property type="component" value="Chromosome"/>
</dbReference>
<keyword evidence="7 9" id="KW-0472">Membrane</keyword>
<feature type="domain" description="ABC transporter" evidence="10">
    <location>
        <begin position="535"/>
        <end position="769"/>
    </location>
</feature>
<dbReference type="PANTHER" id="PTHR24221">
    <property type="entry name" value="ATP-BINDING CASSETTE SUB-FAMILY B"/>
    <property type="match status" value="1"/>
</dbReference>
<dbReference type="InterPro" id="IPR017871">
    <property type="entry name" value="ABC_transporter-like_CS"/>
</dbReference>
<dbReference type="PROSITE" id="PS50929">
    <property type="entry name" value="ABC_TM1F"/>
    <property type="match status" value="1"/>
</dbReference>
<dbReference type="CDD" id="cd18588">
    <property type="entry name" value="ABC_6TM_CyaB_HlyB_like"/>
    <property type="match status" value="1"/>
</dbReference>
<feature type="transmembrane region" description="Helical" evidence="9">
    <location>
        <begin position="454"/>
        <end position="481"/>
    </location>
</feature>
<dbReference type="Pfam" id="PF00664">
    <property type="entry name" value="ABC_membrane"/>
    <property type="match status" value="1"/>
</dbReference>
<feature type="domain" description="ABC transmembrane type-1" evidence="11">
    <location>
        <begin position="221"/>
        <end position="501"/>
    </location>
</feature>
<evidence type="ECO:0000259" key="11">
    <source>
        <dbReference type="PROSITE" id="PS50929"/>
    </source>
</evidence>
<dbReference type="Gene3D" id="3.40.50.300">
    <property type="entry name" value="P-loop containing nucleotide triphosphate hydrolases"/>
    <property type="match status" value="1"/>
</dbReference>
<dbReference type="InterPro" id="IPR011527">
    <property type="entry name" value="ABC1_TM_dom"/>
</dbReference>
<feature type="transmembrane region" description="Helical" evidence="9">
    <location>
        <begin position="359"/>
        <end position="379"/>
    </location>
</feature>
<accession>C6WTY5</accession>
<proteinExistence type="predicted"/>
<dbReference type="HOGENOM" id="CLU_000604_84_3_4"/>
<dbReference type="Pfam" id="PF00005">
    <property type="entry name" value="ABC_tran"/>
    <property type="match status" value="1"/>
</dbReference>
<feature type="transmembrane region" description="Helical" evidence="9">
    <location>
        <begin position="328"/>
        <end position="353"/>
    </location>
</feature>
<keyword evidence="2" id="KW-1003">Cell membrane</keyword>
<evidence type="ECO:0000256" key="2">
    <source>
        <dbReference type="ARBA" id="ARBA00022475"/>
    </source>
</evidence>
<evidence type="ECO:0000256" key="7">
    <source>
        <dbReference type="ARBA" id="ARBA00023136"/>
    </source>
</evidence>
<dbReference type="GO" id="GO:0005886">
    <property type="term" value="C:plasma membrane"/>
    <property type="evidence" value="ECO:0007669"/>
    <property type="project" value="UniProtKB-SubCell"/>
</dbReference>
<sequence length="769" mass="84938">MVQPLNIEAFIWATGAFCQLNRIPHDVALLIKQYPPPYDIVHLQQALNHFGLNNSRKRYSLNQLPQASMPCLAILNPVQQTQTNSSASSDTDSNADSVEPSSTSPSALPPNATANPNYDIALILSRDDKRLLVLHPGQAEPVTISINDPDFNARITGDFLMVRKAEEALTDEDGVTQGKASQATQANAPTGSGTNQAPEKEFGFRWFVPELLKYKNIWSEVLLASLAIQLVGLAVPICTQIVIDKVVVHHTTSTLVVIGIALFIFLVFSAVMGWVRQYLVLHTGNRIDATLGHKVFSHLLDLPVRYYNNRPTGVIIARVHGVETIREFLASGLVTLLLDFPFLIVFLAIMFWYSWQLSLIAVACLALISILSFFVTPIIRAKLNHQFMLGARNQAFLTEYVSGMETVKSLQMEPQLKQTFGNYLSTYLNASFDSRKLSITYNTAASTLDQLQTLAILCVGAWLVMHNTSFTIGMLVAFQMFSGRLSQPVMRLVGLWQEFQQADIAVKRLGDVMNAPAEPMTLIPTRANVSQTTNITVDSLGFRYTDPQNNTELPWLYRNLSFNIQAGHCVVVMGPSGCGKSTLAKLLLGFYQPQEGTIKLNGQDIKYLAANELRNHFGVVPQETVLFSGTIYDNLILANPHASFEQIIHACQLAEIHQAIAKLPQGYQTIVGEHGAGLSGGQKQRIAIARALLKQPKVLIFDEAVSNLDQQTAEHFAQTVNKLKGKVTILFITHQLPKGLNVDEAVILGKDENIRNENQQASGLEKVEL</sequence>
<dbReference type="STRING" id="583345.Mmol_0474"/>
<dbReference type="RefSeq" id="WP_015831421.1">
    <property type="nucleotide sequence ID" value="NC_012968.1"/>
</dbReference>
<dbReference type="SUPFAM" id="SSF52540">
    <property type="entry name" value="P-loop containing nucleoside triphosphate hydrolases"/>
    <property type="match status" value="1"/>
</dbReference>
<evidence type="ECO:0000256" key="4">
    <source>
        <dbReference type="ARBA" id="ARBA00022741"/>
    </source>
</evidence>
<dbReference type="InterPro" id="IPR003439">
    <property type="entry name" value="ABC_transporter-like_ATP-bd"/>
</dbReference>
<feature type="transmembrane region" description="Helical" evidence="9">
    <location>
        <begin position="221"/>
        <end position="243"/>
    </location>
</feature>
<feature type="region of interest" description="Disordered" evidence="8">
    <location>
        <begin position="171"/>
        <end position="197"/>
    </location>
</feature>
<keyword evidence="6 9" id="KW-1133">Transmembrane helix</keyword>
<name>C6WTY5_METML</name>
<evidence type="ECO:0000259" key="10">
    <source>
        <dbReference type="PROSITE" id="PS50893"/>
    </source>
</evidence>
<dbReference type="SUPFAM" id="SSF90123">
    <property type="entry name" value="ABC transporter transmembrane region"/>
    <property type="match status" value="1"/>
</dbReference>
<keyword evidence="4" id="KW-0547">Nucleotide-binding</keyword>
<dbReference type="InterPro" id="IPR027417">
    <property type="entry name" value="P-loop_NTPase"/>
</dbReference>
<dbReference type="GO" id="GO:0005524">
    <property type="term" value="F:ATP binding"/>
    <property type="evidence" value="ECO:0007669"/>
    <property type="project" value="UniProtKB-KW"/>
</dbReference>
<dbReference type="PROSITE" id="PS50893">
    <property type="entry name" value="ABC_TRANSPORTER_2"/>
    <property type="match status" value="1"/>
</dbReference>
<dbReference type="GO" id="GO:0140359">
    <property type="term" value="F:ABC-type transporter activity"/>
    <property type="evidence" value="ECO:0007669"/>
    <property type="project" value="InterPro"/>
</dbReference>
<dbReference type="OrthoDB" id="8554730at2"/>
<dbReference type="PROSITE" id="PS00211">
    <property type="entry name" value="ABC_TRANSPORTER_1"/>
    <property type="match status" value="1"/>
</dbReference>
<feature type="region of interest" description="Disordered" evidence="8">
    <location>
        <begin position="80"/>
        <end position="113"/>
    </location>
</feature>
<feature type="compositionally biased region" description="Polar residues" evidence="8">
    <location>
        <begin position="99"/>
        <end position="113"/>
    </location>
</feature>
<evidence type="ECO:0000256" key="8">
    <source>
        <dbReference type="SAM" id="MobiDB-lite"/>
    </source>
</evidence>
<dbReference type="Gene3D" id="1.20.1560.10">
    <property type="entry name" value="ABC transporter type 1, transmembrane domain"/>
    <property type="match status" value="1"/>
</dbReference>
<dbReference type="InterPro" id="IPR039421">
    <property type="entry name" value="Type_1_exporter"/>
</dbReference>
<dbReference type="KEGG" id="mmb:Mmol_0474"/>
<organism evidence="12 13">
    <name type="scientific">Methylotenera mobilis (strain JLW8 / ATCC BAA-1282 / DSM 17540)</name>
    <dbReference type="NCBI Taxonomy" id="583345"/>
    <lineage>
        <taxon>Bacteria</taxon>
        <taxon>Pseudomonadati</taxon>
        <taxon>Pseudomonadota</taxon>
        <taxon>Betaproteobacteria</taxon>
        <taxon>Nitrosomonadales</taxon>
        <taxon>Methylophilaceae</taxon>
        <taxon>Methylotenera</taxon>
    </lineage>
</organism>
<dbReference type="SMART" id="SM00382">
    <property type="entry name" value="AAA"/>
    <property type="match status" value="1"/>
</dbReference>
<dbReference type="EMBL" id="CP001672">
    <property type="protein sequence ID" value="ACT47384.1"/>
    <property type="molecule type" value="Genomic_DNA"/>
</dbReference>
<protein>
    <submittedName>
        <fullName evidence="12">ABC transporter related</fullName>
    </submittedName>
</protein>